<gene>
    <name evidence="1" type="ordered locus">AM1_5916</name>
</gene>
<evidence type="ECO:0000313" key="1">
    <source>
        <dbReference type="EMBL" id="ABW30855.1"/>
    </source>
</evidence>
<reference evidence="1 2" key="1">
    <citation type="journal article" date="2008" name="Proc. Natl. Acad. Sci. U.S.A.">
        <title>Niche adaptation and genome expansion in the chlorophyll d-producing cyanobacterium Acaryochloris marina.</title>
        <authorList>
            <person name="Swingley W.D."/>
            <person name="Chen M."/>
            <person name="Cheung P.C."/>
            <person name="Conrad A.L."/>
            <person name="Dejesa L.C."/>
            <person name="Hao J."/>
            <person name="Honchak B.M."/>
            <person name="Karbach L.E."/>
            <person name="Kurdoglu A."/>
            <person name="Lahiri S."/>
            <person name="Mastrian S.D."/>
            <person name="Miyashita H."/>
            <person name="Page L."/>
            <person name="Ramakrishna P."/>
            <person name="Satoh S."/>
            <person name="Sattley W.M."/>
            <person name="Shimada Y."/>
            <person name="Taylor H.L."/>
            <person name="Tomo T."/>
            <person name="Tsuchiya T."/>
            <person name="Wang Z.T."/>
            <person name="Raymond J."/>
            <person name="Mimuro M."/>
            <person name="Blankenship R.E."/>
            <person name="Touchman J.W."/>
        </authorList>
    </citation>
    <scope>NUCLEOTIDE SEQUENCE [LARGE SCALE GENOMIC DNA]</scope>
    <source>
        <strain evidence="2">MBIC 11017</strain>
    </source>
</reference>
<sequence>MEKNFDIFNRDHKDIELLKRTPMKWEMKALNFLPLYLN</sequence>
<evidence type="ECO:0000313" key="2">
    <source>
        <dbReference type="Proteomes" id="UP000000268"/>
    </source>
</evidence>
<dbReference type="EMBL" id="CP000828">
    <property type="protein sequence ID" value="ABW30855.1"/>
    <property type="molecule type" value="Genomic_DNA"/>
</dbReference>
<dbReference type="KEGG" id="amr:AM1_5916"/>
<accession>B0C1M1</accession>
<protein>
    <submittedName>
        <fullName evidence="1">Uncharacterized protein</fullName>
    </submittedName>
</protein>
<keyword evidence="2" id="KW-1185">Reference proteome</keyword>
<dbReference type="AlphaFoldDB" id="B0C1M1"/>
<organism evidence="1 2">
    <name type="scientific">Acaryochloris marina (strain MBIC 11017)</name>
    <dbReference type="NCBI Taxonomy" id="329726"/>
    <lineage>
        <taxon>Bacteria</taxon>
        <taxon>Bacillati</taxon>
        <taxon>Cyanobacteriota</taxon>
        <taxon>Cyanophyceae</taxon>
        <taxon>Acaryochloridales</taxon>
        <taxon>Acaryochloridaceae</taxon>
        <taxon>Acaryochloris</taxon>
    </lineage>
</organism>
<dbReference type="HOGENOM" id="CLU_3323260_0_0_3"/>
<name>B0C1M1_ACAM1</name>
<dbReference type="Proteomes" id="UP000000268">
    <property type="component" value="Chromosome"/>
</dbReference>
<proteinExistence type="predicted"/>